<evidence type="ECO:0008006" key="4">
    <source>
        <dbReference type="Google" id="ProtNLM"/>
    </source>
</evidence>
<dbReference type="STRING" id="1419482.SAMN05444266_10813"/>
<feature type="transmembrane region" description="Helical" evidence="1">
    <location>
        <begin position="212"/>
        <end position="237"/>
    </location>
</feature>
<gene>
    <name evidence="2" type="ORF">SAMN05444266_10813</name>
</gene>
<feature type="transmembrane region" description="Helical" evidence="1">
    <location>
        <begin position="73"/>
        <end position="92"/>
    </location>
</feature>
<evidence type="ECO:0000256" key="1">
    <source>
        <dbReference type="SAM" id="Phobius"/>
    </source>
</evidence>
<sequence length="446" mass="50764">MSTIAQTGELHPWKPQQKLLFRIVFVYLLLQVLPLDWTFYRYLGSISWGHVTYQDIFNLAHYSTRFTAGPATFADWGILLVIATIAGVIWTYRDANKAADYNQLWYWLRVLVRYRLALAILAYGFIKFFPLQAPYPSLSNLNTAYGAFNRWKLFSMSLGIVPGYELFLGLVEILLAIALLYRKTASIGAFVFLIFCGNVFVSNIAYEGGDTVYSLQLIVFAFFIFSFDFFRVARLLLLQLPTAPNTFRPQFSNGLRVARIALKSAFVLYFIVIYGIKSGIGAKKDPYQYPGTPGLPDAQGLYNVTTYVLHRDTIPYSPVDTVRWQNVVFESWNTISIKTLEPVIIDNSNEHTVLNSQEGRNYESTGTNGRRYYSYAIDAGRQQLVLKNKNPHYKADSFVLTYSRPTPQQVILSAGDSLYVVLDRLPKKYLLQEAAGSGSRTRKLKL</sequence>
<dbReference type="AlphaFoldDB" id="A0A1M7IL89"/>
<feature type="transmembrane region" description="Helical" evidence="1">
    <location>
        <begin position="153"/>
        <end position="180"/>
    </location>
</feature>
<keyword evidence="3" id="KW-1185">Reference proteome</keyword>
<keyword evidence="1" id="KW-0812">Transmembrane</keyword>
<accession>A0A1M7IL89</accession>
<evidence type="ECO:0000313" key="3">
    <source>
        <dbReference type="Proteomes" id="UP000184420"/>
    </source>
</evidence>
<protein>
    <recommendedName>
        <fullName evidence="4">DoxX protein</fullName>
    </recommendedName>
</protein>
<feature type="transmembrane region" description="Helical" evidence="1">
    <location>
        <begin position="187"/>
        <end position="206"/>
    </location>
</feature>
<proteinExistence type="predicted"/>
<feature type="transmembrane region" description="Helical" evidence="1">
    <location>
        <begin position="112"/>
        <end position="133"/>
    </location>
</feature>
<dbReference type="EMBL" id="FRBL01000008">
    <property type="protein sequence ID" value="SHM41566.1"/>
    <property type="molecule type" value="Genomic_DNA"/>
</dbReference>
<dbReference type="RefSeq" id="WP_073084793.1">
    <property type="nucleotide sequence ID" value="NZ_FRBL01000008.1"/>
</dbReference>
<dbReference type="OrthoDB" id="102112at2"/>
<evidence type="ECO:0000313" key="2">
    <source>
        <dbReference type="EMBL" id="SHM41566.1"/>
    </source>
</evidence>
<organism evidence="2 3">
    <name type="scientific">Chitinophaga jiangningensis</name>
    <dbReference type="NCBI Taxonomy" id="1419482"/>
    <lineage>
        <taxon>Bacteria</taxon>
        <taxon>Pseudomonadati</taxon>
        <taxon>Bacteroidota</taxon>
        <taxon>Chitinophagia</taxon>
        <taxon>Chitinophagales</taxon>
        <taxon>Chitinophagaceae</taxon>
        <taxon>Chitinophaga</taxon>
    </lineage>
</organism>
<name>A0A1M7IL89_9BACT</name>
<keyword evidence="1" id="KW-1133">Transmembrane helix</keyword>
<reference evidence="2 3" key="1">
    <citation type="submission" date="2016-11" db="EMBL/GenBank/DDBJ databases">
        <authorList>
            <person name="Jaros S."/>
            <person name="Januszkiewicz K."/>
            <person name="Wedrychowicz H."/>
        </authorList>
    </citation>
    <scope>NUCLEOTIDE SEQUENCE [LARGE SCALE GENOMIC DNA]</scope>
    <source>
        <strain evidence="2 3">DSM 27406</strain>
    </source>
</reference>
<keyword evidence="1" id="KW-0472">Membrane</keyword>
<feature type="transmembrane region" description="Helical" evidence="1">
    <location>
        <begin position="257"/>
        <end position="276"/>
    </location>
</feature>
<dbReference type="Proteomes" id="UP000184420">
    <property type="component" value="Unassembled WGS sequence"/>
</dbReference>
<feature type="transmembrane region" description="Helical" evidence="1">
    <location>
        <begin position="19"/>
        <end position="40"/>
    </location>
</feature>